<evidence type="ECO:0000313" key="1">
    <source>
        <dbReference type="EMBL" id="OYV81189.1"/>
    </source>
</evidence>
<comment type="caution">
    <text evidence="1">The sequence shown here is derived from an EMBL/GenBank/DDBJ whole genome shotgun (WGS) entry which is preliminary data.</text>
</comment>
<organism evidence="1 2">
    <name type="scientific">Acidithiobacillus ferrivorans</name>
    <dbReference type="NCBI Taxonomy" id="160808"/>
    <lineage>
        <taxon>Bacteria</taxon>
        <taxon>Pseudomonadati</taxon>
        <taxon>Pseudomonadota</taxon>
        <taxon>Acidithiobacillia</taxon>
        <taxon>Acidithiobacillales</taxon>
        <taxon>Acidithiobacillaceae</taxon>
        <taxon>Acidithiobacillus</taxon>
    </lineage>
</organism>
<dbReference type="AlphaFoldDB" id="A0A257T710"/>
<protein>
    <submittedName>
        <fullName evidence="1">Uncharacterized protein</fullName>
    </submittedName>
</protein>
<gene>
    <name evidence="1" type="ORF">B7Z70_06345</name>
</gene>
<sequence length="935" mass="102499">MKKGAEGLGKALAVYGQLRYVLSQKELDDFREDVFGAAIKYANDKIDGSDYKEAYQVAESLTENDPKNSDVRDLQNQLWKTWSQRIMERAKLENFAAAAALFLQLDSLDDDHVREVKAEIIAAGIKAITEATQSDKTLDALDAARQLKEVKAFGDDTGLAKTIADLVPSGVKAMAAAIDKGNVDEARDLHQRLVRLAPYDTQVRELGGQILSRQLAKTRQWLNEKNWEAALTEYQRVEAGWSSEDESAKEAFGELKGAIVQSAKHEFDEKLQSEAGKDLDRAKDVLDRLVSAFPKNLTIEAMDEEYKLRVSSGGAAMRTPEQIVQRLLDRADENIRDRVLDEAVKTLAEADAKIAAELPGRADLRRRSLLARAYLAWQEKKWEEIETWLGKIDAAEFDPNKEGPQRMRFHLLALLAQARFDGTSLPDGAKLDRLADAVATLREAEPDWRNGGDRVLVGRVKELSRELARRAVEMAAGDDRDQVALATQVLDRLDADDRAAAGANAEALLAVNKTIDVLSNGTGTWPQIKQSLDAWKSQVDQVPPEKLSRLVDKLTDWGRTSKEPDALAKAIDEFGRLPRKSDELRRQYAGVLIEQLAVDASQAKLDWAKLAQKCRLAQDAVTDAGGHPRAAFVKACAAESLLEQALAASAPVPDTVEGDIEAALASAADQDQPYINYVALRAADAGGRLSDAKDWSKQTDVLATVLKVPPPILASEARGEPLAKLFVDGANALAEHAHGAGPLSLDVPQVEKDDVARGLRWLELARSLSKREPDERYKTAVAVLALDRVPPDEAQASKAIADLIAAGHAGPWMLAAGARLAAKSGPAEAVRRYAQVIDLQGFEPRPDNKRLTALYDVVVAPALEIAAKLPADDAELKKIVARLYAKKGKLIRVDLDTEAKFFPVPAAAVFDAYDKAIQHDDTNYEYYIERGLARV</sequence>
<dbReference type="Proteomes" id="UP000216779">
    <property type="component" value="Unassembled WGS sequence"/>
</dbReference>
<evidence type="ECO:0000313" key="2">
    <source>
        <dbReference type="Proteomes" id="UP000216779"/>
    </source>
</evidence>
<proteinExistence type="predicted"/>
<name>A0A257T710_9PROT</name>
<accession>A0A257T710</accession>
<feature type="non-terminal residue" evidence="1">
    <location>
        <position position="935"/>
    </location>
</feature>
<dbReference type="EMBL" id="NCBC01000181">
    <property type="protein sequence ID" value="OYV81189.1"/>
    <property type="molecule type" value="Genomic_DNA"/>
</dbReference>
<dbReference type="InterPro" id="IPR011990">
    <property type="entry name" value="TPR-like_helical_dom_sf"/>
</dbReference>
<dbReference type="Gene3D" id="1.25.40.10">
    <property type="entry name" value="Tetratricopeptide repeat domain"/>
    <property type="match status" value="1"/>
</dbReference>
<reference evidence="1 2" key="1">
    <citation type="submission" date="2017-03" db="EMBL/GenBank/DDBJ databases">
        <title>Lifting the veil on microbial sulfur biogeochemistry in mining wastewaters.</title>
        <authorList>
            <person name="Kantor R.S."/>
            <person name="Colenbrander Nelson T."/>
            <person name="Marshall S."/>
            <person name="Bennett D."/>
            <person name="Apte S."/>
            <person name="Camacho D."/>
            <person name="Thomas B.C."/>
            <person name="Warren L.A."/>
            <person name="Banfield J.F."/>
        </authorList>
    </citation>
    <scope>NUCLEOTIDE SEQUENCE [LARGE SCALE GENOMIC DNA]</scope>
    <source>
        <strain evidence="1">21-59-9</strain>
    </source>
</reference>